<comment type="caution">
    <text evidence="2">The sequence shown here is derived from an EMBL/GenBank/DDBJ whole genome shotgun (WGS) entry which is preliminary data.</text>
</comment>
<protein>
    <submittedName>
        <fullName evidence="2">Uncharacterized protein</fullName>
    </submittedName>
</protein>
<name>A0A162SX22_9CRUS</name>
<evidence type="ECO:0000313" key="2">
    <source>
        <dbReference type="EMBL" id="KZS21702.1"/>
    </source>
</evidence>
<gene>
    <name evidence="2" type="ORF">APZ42_011706</name>
</gene>
<evidence type="ECO:0000256" key="1">
    <source>
        <dbReference type="SAM" id="SignalP"/>
    </source>
</evidence>
<evidence type="ECO:0000313" key="3">
    <source>
        <dbReference type="Proteomes" id="UP000076858"/>
    </source>
</evidence>
<sequence>MEQRSLRFPFLCVVISLYSRICAHPFLQALVGDQCQVIYHVFCTIHDSYTKSTEPQ</sequence>
<organism evidence="2 3">
    <name type="scientific">Daphnia magna</name>
    <dbReference type="NCBI Taxonomy" id="35525"/>
    <lineage>
        <taxon>Eukaryota</taxon>
        <taxon>Metazoa</taxon>
        <taxon>Ecdysozoa</taxon>
        <taxon>Arthropoda</taxon>
        <taxon>Crustacea</taxon>
        <taxon>Branchiopoda</taxon>
        <taxon>Diplostraca</taxon>
        <taxon>Cladocera</taxon>
        <taxon>Anomopoda</taxon>
        <taxon>Daphniidae</taxon>
        <taxon>Daphnia</taxon>
    </lineage>
</organism>
<keyword evidence="1" id="KW-0732">Signal</keyword>
<feature type="chain" id="PRO_5007839588" evidence="1">
    <location>
        <begin position="24"/>
        <end position="56"/>
    </location>
</feature>
<reference evidence="2 3" key="1">
    <citation type="submission" date="2016-03" db="EMBL/GenBank/DDBJ databases">
        <title>EvidentialGene: Evidence-directed Construction of Genes on Genomes.</title>
        <authorList>
            <person name="Gilbert D.G."/>
            <person name="Choi J.-H."/>
            <person name="Mockaitis K."/>
            <person name="Colbourne J."/>
            <person name="Pfrender M."/>
        </authorList>
    </citation>
    <scope>NUCLEOTIDE SEQUENCE [LARGE SCALE GENOMIC DNA]</scope>
    <source>
        <strain evidence="2 3">Xinb3</strain>
        <tissue evidence="2">Complete organism</tissue>
    </source>
</reference>
<dbReference type="EMBL" id="LRGB01000024">
    <property type="protein sequence ID" value="KZS21702.1"/>
    <property type="molecule type" value="Genomic_DNA"/>
</dbReference>
<accession>A0A162SX22</accession>
<dbReference type="AlphaFoldDB" id="A0A162SX22"/>
<proteinExistence type="predicted"/>
<dbReference type="Proteomes" id="UP000076858">
    <property type="component" value="Unassembled WGS sequence"/>
</dbReference>
<keyword evidence="3" id="KW-1185">Reference proteome</keyword>
<feature type="signal peptide" evidence="1">
    <location>
        <begin position="1"/>
        <end position="23"/>
    </location>
</feature>